<keyword evidence="4" id="KW-1185">Reference proteome</keyword>
<evidence type="ECO:0000313" key="4">
    <source>
        <dbReference type="Proteomes" id="UP000198341"/>
    </source>
</evidence>
<evidence type="ECO:0000256" key="2">
    <source>
        <dbReference type="SAM" id="MobiDB-lite"/>
    </source>
</evidence>
<proteinExistence type="predicted"/>
<dbReference type="AlphaFoldDB" id="K8EAP0"/>
<dbReference type="EMBL" id="FO082277">
    <property type="protein sequence ID" value="CCO14804.1"/>
    <property type="molecule type" value="Genomic_DNA"/>
</dbReference>
<feature type="compositionally biased region" description="Low complexity" evidence="2">
    <location>
        <begin position="15"/>
        <end position="24"/>
    </location>
</feature>
<feature type="compositionally biased region" description="Basic and acidic residues" evidence="2">
    <location>
        <begin position="384"/>
        <end position="394"/>
    </location>
</feature>
<reference evidence="3 4" key="1">
    <citation type="submission" date="2011-10" db="EMBL/GenBank/DDBJ databases">
        <authorList>
            <person name="Genoscope - CEA"/>
        </authorList>
    </citation>
    <scope>NUCLEOTIDE SEQUENCE [LARGE SCALE GENOMIC DNA]</scope>
    <source>
        <strain evidence="3 4">RCC 1105</strain>
    </source>
</reference>
<feature type="region of interest" description="Disordered" evidence="2">
    <location>
        <begin position="1"/>
        <end position="75"/>
    </location>
</feature>
<feature type="region of interest" description="Disordered" evidence="2">
    <location>
        <begin position="370"/>
        <end position="397"/>
    </location>
</feature>
<dbReference type="KEGG" id="bpg:Bathy02g00170"/>
<feature type="compositionally biased region" description="Basic and acidic residues" evidence="2">
    <location>
        <begin position="338"/>
        <end position="347"/>
    </location>
</feature>
<evidence type="ECO:0000313" key="3">
    <source>
        <dbReference type="EMBL" id="CCO14804.1"/>
    </source>
</evidence>
<gene>
    <name evidence="3" type="ORF">Bathy02g00170</name>
</gene>
<organism evidence="3 4">
    <name type="scientific">Bathycoccus prasinos</name>
    <dbReference type="NCBI Taxonomy" id="41875"/>
    <lineage>
        <taxon>Eukaryota</taxon>
        <taxon>Viridiplantae</taxon>
        <taxon>Chlorophyta</taxon>
        <taxon>Mamiellophyceae</taxon>
        <taxon>Mamiellales</taxon>
        <taxon>Bathycoccaceae</taxon>
        <taxon>Bathycoccus</taxon>
    </lineage>
</organism>
<feature type="coiled-coil region" evidence="1">
    <location>
        <begin position="166"/>
        <end position="228"/>
    </location>
</feature>
<name>K8EAP0_9CHLO</name>
<feature type="region of interest" description="Disordered" evidence="2">
    <location>
        <begin position="314"/>
        <end position="356"/>
    </location>
</feature>
<feature type="compositionally biased region" description="Basic residues" evidence="2">
    <location>
        <begin position="373"/>
        <end position="383"/>
    </location>
</feature>
<keyword evidence="1" id="KW-0175">Coiled coil</keyword>
<dbReference type="RefSeq" id="XP_007514564.1">
    <property type="nucleotide sequence ID" value="XM_007514502.1"/>
</dbReference>
<accession>K8EAP0</accession>
<dbReference type="Proteomes" id="UP000198341">
    <property type="component" value="Chromosome 2"/>
</dbReference>
<feature type="coiled-coil region" evidence="1">
    <location>
        <begin position="113"/>
        <end position="140"/>
    </location>
</feature>
<feature type="compositionally biased region" description="Low complexity" evidence="2">
    <location>
        <begin position="325"/>
        <end position="337"/>
    </location>
</feature>
<protein>
    <submittedName>
        <fullName evidence="3">Unnamed protein product</fullName>
    </submittedName>
</protein>
<dbReference type="GeneID" id="19017130"/>
<evidence type="ECO:0000256" key="1">
    <source>
        <dbReference type="SAM" id="Coils"/>
    </source>
</evidence>
<sequence length="432" mass="49606">MGRKSSNGVARKKSQQSQQQQQQKAFPKGGQNGPNSSRKKDSRRGGGKEEEDKEDKDEKTRRNEDENDDDDSITIHNNMNTSVAVVDVSFDAFIIDASNRIASQFDSKQVALQRDYEIQLQSEREEKIMLNEQMEDLMAALGEMTFVSAKQRWKFATKLILSKLKEQKATKNAERLRKRALSLEEQLRRVERHISNAAEDFDNLNRTLEKERGEMQRAKESEKFALEELRRKKLLLKQKDEEDKTLYNLSPSKMRVALREQVRKEILEEMRRDVGARVERITSSAYSGSTSPLSPDEYASTFDRLLLFENKVGEKKGEEDEAEKQQQQQGNNNNSDTTKNKNRESSSRRQAASEAARTIAKCVDELLSSTSSRLHKRNQHEHRHKDGATEDSKRQVAAKNIKMKLAENRNTLNDPTDVLRLMALSALEKSSK</sequence>
<feature type="compositionally biased region" description="Basic and acidic residues" evidence="2">
    <location>
        <begin position="43"/>
        <end position="64"/>
    </location>
</feature>